<dbReference type="Proteomes" id="UP000192758">
    <property type="component" value="Unassembled WGS sequence"/>
</dbReference>
<accession>A0A1W0E7W8</accession>
<organism evidence="2 3">
    <name type="scientific">Ecytonucleospora hepatopenaei</name>
    <dbReference type="NCBI Taxonomy" id="646526"/>
    <lineage>
        <taxon>Eukaryota</taxon>
        <taxon>Fungi</taxon>
        <taxon>Fungi incertae sedis</taxon>
        <taxon>Microsporidia</taxon>
        <taxon>Enterocytozoonidae</taxon>
        <taxon>Ecytonucleospora</taxon>
    </lineage>
</organism>
<evidence type="ECO:0000256" key="1">
    <source>
        <dbReference type="SAM" id="Phobius"/>
    </source>
</evidence>
<dbReference type="EMBL" id="MNPJ01000011">
    <property type="protein sequence ID" value="OQS55340.1"/>
    <property type="molecule type" value="Genomic_DNA"/>
</dbReference>
<protein>
    <submittedName>
        <fullName evidence="2">Uncharacterized protein</fullName>
    </submittedName>
</protein>
<evidence type="ECO:0000313" key="2">
    <source>
        <dbReference type="EMBL" id="OQS55340.1"/>
    </source>
</evidence>
<dbReference type="AlphaFoldDB" id="A0A1W0E7W8"/>
<proteinExistence type="predicted"/>
<keyword evidence="1" id="KW-1133">Transmembrane helix</keyword>
<dbReference type="OrthoDB" id="10597244at2759"/>
<keyword evidence="1" id="KW-0812">Transmembrane</keyword>
<dbReference type="VEuPathDB" id="MicrosporidiaDB:EHP00_802"/>
<name>A0A1W0E7W8_9MICR</name>
<gene>
    <name evidence="2" type="ORF">EHP00_802</name>
</gene>
<comment type="caution">
    <text evidence="2">The sequence shown here is derived from an EMBL/GenBank/DDBJ whole genome shotgun (WGS) entry which is preliminary data.</text>
</comment>
<keyword evidence="3" id="KW-1185">Reference proteome</keyword>
<reference evidence="2 3" key="1">
    <citation type="journal article" date="2017" name="Environ. Microbiol.">
        <title>Decay of the glycolytic pathway and adaptation to intranuclear parasitism within Enterocytozoonidae microsporidia.</title>
        <authorList>
            <person name="Wiredu Boakye D."/>
            <person name="Jaroenlak P."/>
            <person name="Prachumwat A."/>
            <person name="Williams T.A."/>
            <person name="Bateman K.S."/>
            <person name="Itsathitphaisarn O."/>
            <person name="Sritunyalucksana K."/>
            <person name="Paszkiewicz K.H."/>
            <person name="Moore K.A."/>
            <person name="Stentiford G.D."/>
            <person name="Williams B.A."/>
        </authorList>
    </citation>
    <scope>NUCLEOTIDE SEQUENCE [LARGE SCALE GENOMIC DNA]</scope>
    <source>
        <strain evidence="2 3">TH1</strain>
    </source>
</reference>
<feature type="transmembrane region" description="Helical" evidence="1">
    <location>
        <begin position="7"/>
        <end position="25"/>
    </location>
</feature>
<sequence length="418" mass="48994">MNKKEKSLLAAVVVGVGVAVFKYFTDRPKKQSIKSLFYLNDFSSISKNFSKEEIEREILKIYKEEINLDDKFKAILFLTMIEGIESLEKYNQMAQETLEEYVKQSSKKFLRINKKKKTGRNIYRENFYDLIEATCEPSSLKADIKLGIEECLNGNFKKGQDIFLSSTNSDKNTFVSLVICYFSDELEKLDKSAHKRHVKNALKDDKFLFLKSYIMDKNNMYKEQIDLLNSIEPQNELQENLRLQHLLINLIKTSDIENKNVNLVNEMIESFLSKKHETTNTVLNIIGISIEWSIINENIDFVKKISDMYLQGDIDTYVDCRLYVFTYLIVNFVEKLSEKNKQNFNFMHLNTDKVEILRKGIENNETYYKLYVYLGGETKDISVYKKALDICITKNEFINIMRILLVTETQNKILQSNK</sequence>
<evidence type="ECO:0000313" key="3">
    <source>
        <dbReference type="Proteomes" id="UP000192758"/>
    </source>
</evidence>
<keyword evidence="1" id="KW-0472">Membrane</keyword>